<keyword evidence="6" id="KW-1185">Reference proteome</keyword>
<dbReference type="EMBL" id="BSFD01000001">
    <property type="protein sequence ID" value="GLK47050.1"/>
    <property type="molecule type" value="Genomic_DNA"/>
</dbReference>
<accession>A0ABQ5T2Q6</accession>
<sequence length="669" mass="70733">MQKHWVPAFAGMSGVGKATIRPLAGAGESVKGRGMIASRSRLFAASLTVLALAMAHGVAAQETGPASAPVNPSDAHPPAIILAPGQTPEATPAEDEPEDGAPQTDAPNGDPAIDVAADEEPAAPPIPEIWSPIPTDAQGRSAYGLYLAGKLALMTGEGEKGADWLSQANALTPEQPRVREQAFTSALLSGDLDVAARLAPTADASPAFTEGGRLISAIQTFVHGDPRAANAALAARPIAAPHSRAGLMVAPWIAAAAGDWTRALAAPPTQGDALTLAFARQNRALLLEKRRDYAEAETELKALSDMPTIGALFHRAYGEFLERRGKRDEALAVYIAAVQGQAVDLATTRALVRARSGGRPPAAPDFRQGAAQALTTAAAQAVAERGNEFAVVYLRLALNLHEDSATQIQLAQVLDRVGLKAAARTALSRVGPEDPVLYANARAQLALNLAEDEQLDAALTELRAAAAAQPNDPRIALVMAGQLLQLEQHQEALDLLNGPLLNTANQGAQIHFLRGVALESLNRIPEAEAELWAAHQADPNNADTLNYLGYLWVDRGLRVDQGAGLLAQAHAADPENGNIQDSLGWAQFKQGYFDTAVVTLEEAVEKEPANAEINDHLGDAYWQVGRRREAVWLWNRVLSLDPEPERKSEVERKIANGLDDATPATGVSQ</sequence>
<dbReference type="SMART" id="SM00028">
    <property type="entry name" value="TPR"/>
    <property type="match status" value="4"/>
</dbReference>
<evidence type="ECO:0000256" key="4">
    <source>
        <dbReference type="SAM" id="MobiDB-lite"/>
    </source>
</evidence>
<reference evidence="5" key="1">
    <citation type="journal article" date="2014" name="Int. J. Syst. Evol. Microbiol.">
        <title>Complete genome of a new Firmicutes species belonging to the dominant human colonic microbiota ('Ruminococcus bicirculans') reveals two chromosomes and a selective capacity to utilize plant glucans.</title>
        <authorList>
            <consortium name="NISC Comparative Sequencing Program"/>
            <person name="Wegmann U."/>
            <person name="Louis P."/>
            <person name="Goesmann A."/>
            <person name="Henrissat B."/>
            <person name="Duncan S.H."/>
            <person name="Flint H.J."/>
        </authorList>
    </citation>
    <scope>NUCLEOTIDE SEQUENCE</scope>
    <source>
        <strain evidence="5">VKM B-1499</strain>
    </source>
</reference>
<keyword evidence="2 3" id="KW-0802">TPR repeat</keyword>
<protein>
    <recommendedName>
        <fullName evidence="7">Tetratricopeptide repeat protein</fullName>
    </recommendedName>
</protein>
<name>A0ABQ5T2Q6_9CAUL</name>
<dbReference type="Gene3D" id="1.25.40.10">
    <property type="entry name" value="Tetratricopeptide repeat domain"/>
    <property type="match status" value="3"/>
</dbReference>
<evidence type="ECO:0000256" key="2">
    <source>
        <dbReference type="ARBA" id="ARBA00022803"/>
    </source>
</evidence>
<reference evidence="5" key="2">
    <citation type="submission" date="2023-01" db="EMBL/GenBank/DDBJ databases">
        <authorList>
            <person name="Sun Q."/>
            <person name="Evtushenko L."/>
        </authorList>
    </citation>
    <scope>NUCLEOTIDE SEQUENCE</scope>
    <source>
        <strain evidence="5">VKM B-1499</strain>
    </source>
</reference>
<evidence type="ECO:0000256" key="1">
    <source>
        <dbReference type="ARBA" id="ARBA00022737"/>
    </source>
</evidence>
<dbReference type="SUPFAM" id="SSF48452">
    <property type="entry name" value="TPR-like"/>
    <property type="match status" value="2"/>
</dbReference>
<dbReference type="InterPro" id="IPR011990">
    <property type="entry name" value="TPR-like_helical_dom_sf"/>
</dbReference>
<dbReference type="PANTHER" id="PTHR44943">
    <property type="entry name" value="CELLULOSE SYNTHASE OPERON PROTEIN C"/>
    <property type="match status" value="1"/>
</dbReference>
<dbReference type="PANTHER" id="PTHR44943:SF5">
    <property type="entry name" value="BLL7697 PROTEIN"/>
    <property type="match status" value="1"/>
</dbReference>
<dbReference type="InterPro" id="IPR051685">
    <property type="entry name" value="Ycf3/AcsC/BcsC/TPR_MFPF"/>
</dbReference>
<organism evidence="5 6">
    <name type="scientific">Brevundimonas intermedia</name>
    <dbReference type="NCBI Taxonomy" id="74315"/>
    <lineage>
        <taxon>Bacteria</taxon>
        <taxon>Pseudomonadati</taxon>
        <taxon>Pseudomonadota</taxon>
        <taxon>Alphaproteobacteria</taxon>
        <taxon>Caulobacterales</taxon>
        <taxon>Caulobacteraceae</taxon>
        <taxon>Brevundimonas</taxon>
    </lineage>
</organism>
<feature type="region of interest" description="Disordered" evidence="4">
    <location>
        <begin position="645"/>
        <end position="669"/>
    </location>
</feature>
<dbReference type="Proteomes" id="UP001143509">
    <property type="component" value="Unassembled WGS sequence"/>
</dbReference>
<dbReference type="PROSITE" id="PS50005">
    <property type="entry name" value="TPR"/>
    <property type="match status" value="1"/>
</dbReference>
<keyword evidence="1" id="KW-0677">Repeat</keyword>
<evidence type="ECO:0000313" key="6">
    <source>
        <dbReference type="Proteomes" id="UP001143509"/>
    </source>
</evidence>
<evidence type="ECO:0008006" key="7">
    <source>
        <dbReference type="Google" id="ProtNLM"/>
    </source>
</evidence>
<evidence type="ECO:0000256" key="3">
    <source>
        <dbReference type="PROSITE-ProRule" id="PRU00339"/>
    </source>
</evidence>
<feature type="repeat" description="TPR" evidence="3">
    <location>
        <begin position="611"/>
        <end position="644"/>
    </location>
</feature>
<feature type="compositionally biased region" description="Basic and acidic residues" evidence="4">
    <location>
        <begin position="645"/>
        <end position="654"/>
    </location>
</feature>
<comment type="caution">
    <text evidence="5">The sequence shown here is derived from an EMBL/GenBank/DDBJ whole genome shotgun (WGS) entry which is preliminary data.</text>
</comment>
<evidence type="ECO:0000313" key="5">
    <source>
        <dbReference type="EMBL" id="GLK47050.1"/>
    </source>
</evidence>
<gene>
    <name evidence="5" type="ORF">GCM10017620_00230</name>
</gene>
<feature type="region of interest" description="Disordered" evidence="4">
    <location>
        <begin position="63"/>
        <end position="115"/>
    </location>
</feature>
<dbReference type="InterPro" id="IPR019734">
    <property type="entry name" value="TPR_rpt"/>
</dbReference>
<proteinExistence type="predicted"/>